<sequence length="319" mass="34695">MRIYVLALEGVFDTGLTTVLDSLSMANNLAKTTGVTTAGFDITVTGMRPEVRTALGMQVPVHDVTHAPAPDWIVVPALNRMTAEALVPTLERNDVIDAFGALRSWRAGGARVAAACTGTFVLAESGLLDGGEATTTWWLSPLFRQRYPHVSLDAHRIVVPSGAAVTAGAALSHLDLGLWLIRNNSPELASLVARYLVFDSRMSQSVYAISDHLSHSDPLVEQFDRWVREHLDAALVLDVVADGLGTSTRTLTRRLNAVLGKTPVEYIQDLRIERAVHLLKTTKLTIDRIAEQVGYADGSTLRTLLRRRTGKGVRELRGA</sequence>
<dbReference type="AlphaFoldDB" id="A0A2A4EUP2"/>
<protein>
    <submittedName>
        <fullName evidence="4">AraC family transcriptional regulator</fullName>
    </submittedName>
</protein>
<dbReference type="Pfam" id="PF01965">
    <property type="entry name" value="DJ-1_PfpI"/>
    <property type="match status" value="1"/>
</dbReference>
<feature type="domain" description="HTH araC/xylS-type" evidence="3">
    <location>
        <begin position="221"/>
        <end position="319"/>
    </location>
</feature>
<dbReference type="PANTHER" id="PTHR43130">
    <property type="entry name" value="ARAC-FAMILY TRANSCRIPTIONAL REGULATOR"/>
    <property type="match status" value="1"/>
</dbReference>
<organism evidence="4 5">
    <name type="scientific">Paraburkholderia acidicola</name>
    <dbReference type="NCBI Taxonomy" id="1912599"/>
    <lineage>
        <taxon>Bacteria</taxon>
        <taxon>Pseudomonadati</taxon>
        <taxon>Pseudomonadota</taxon>
        <taxon>Betaproteobacteria</taxon>
        <taxon>Burkholderiales</taxon>
        <taxon>Burkholderiaceae</taxon>
        <taxon>Paraburkholderia</taxon>
    </lineage>
</organism>
<dbReference type="PROSITE" id="PS01124">
    <property type="entry name" value="HTH_ARAC_FAMILY_2"/>
    <property type="match status" value="1"/>
</dbReference>
<evidence type="ECO:0000313" key="5">
    <source>
        <dbReference type="Proteomes" id="UP000218022"/>
    </source>
</evidence>
<dbReference type="InterPro" id="IPR018060">
    <property type="entry name" value="HTH_AraC"/>
</dbReference>
<gene>
    <name evidence="4" type="ORF">BWP39_29790</name>
</gene>
<dbReference type="InterPro" id="IPR002818">
    <property type="entry name" value="DJ-1/PfpI"/>
</dbReference>
<dbReference type="GO" id="GO:0003700">
    <property type="term" value="F:DNA-binding transcription factor activity"/>
    <property type="evidence" value="ECO:0007669"/>
    <property type="project" value="InterPro"/>
</dbReference>
<dbReference type="OrthoDB" id="9803764at2"/>
<dbReference type="InterPro" id="IPR052158">
    <property type="entry name" value="INH-QAR"/>
</dbReference>
<dbReference type="Proteomes" id="UP000218022">
    <property type="component" value="Unassembled WGS sequence"/>
</dbReference>
<accession>A0A2A4EUP2</accession>
<keyword evidence="1" id="KW-0805">Transcription regulation</keyword>
<name>A0A2A4EUP2_9BURK</name>
<dbReference type="Pfam" id="PF12833">
    <property type="entry name" value="HTH_18"/>
    <property type="match status" value="1"/>
</dbReference>
<comment type="caution">
    <text evidence="4">The sequence shown here is derived from an EMBL/GenBank/DDBJ whole genome shotgun (WGS) entry which is preliminary data.</text>
</comment>
<reference evidence="4 5" key="1">
    <citation type="submission" date="2017-01" db="EMBL/GenBank/DDBJ databases">
        <title>Whole-Genome Shotgun Sequencing of Two beta-Proteobacterial Species in Search of the Bulgecin Biosynthetic Cluster.</title>
        <authorList>
            <person name="Horsman M.E."/>
            <person name="Marous D.R."/>
            <person name="Li R."/>
            <person name="Oliver R.A."/>
            <person name="Byun B."/>
            <person name="Emrich S.J."/>
            <person name="Boggess B."/>
            <person name="Townsend C.A."/>
            <person name="Mobashery S."/>
        </authorList>
    </citation>
    <scope>NUCLEOTIDE SEQUENCE [LARGE SCALE GENOMIC DNA]</scope>
    <source>
        <strain evidence="4 5">ATCC 31363</strain>
    </source>
</reference>
<evidence type="ECO:0000313" key="4">
    <source>
        <dbReference type="EMBL" id="PCE23876.1"/>
    </source>
</evidence>
<dbReference type="GO" id="GO:0043565">
    <property type="term" value="F:sequence-specific DNA binding"/>
    <property type="evidence" value="ECO:0007669"/>
    <property type="project" value="InterPro"/>
</dbReference>
<dbReference type="InterPro" id="IPR029062">
    <property type="entry name" value="Class_I_gatase-like"/>
</dbReference>
<keyword evidence="2" id="KW-0804">Transcription</keyword>
<dbReference type="Gene3D" id="3.40.50.880">
    <property type="match status" value="1"/>
</dbReference>
<dbReference type="EMBL" id="MTZV01000006">
    <property type="protein sequence ID" value="PCE23876.1"/>
    <property type="molecule type" value="Genomic_DNA"/>
</dbReference>
<evidence type="ECO:0000256" key="2">
    <source>
        <dbReference type="ARBA" id="ARBA00023163"/>
    </source>
</evidence>
<evidence type="ECO:0000259" key="3">
    <source>
        <dbReference type="PROSITE" id="PS01124"/>
    </source>
</evidence>
<dbReference type="InterPro" id="IPR009057">
    <property type="entry name" value="Homeodomain-like_sf"/>
</dbReference>
<dbReference type="SUPFAM" id="SSF46689">
    <property type="entry name" value="Homeodomain-like"/>
    <property type="match status" value="1"/>
</dbReference>
<dbReference type="RefSeq" id="WP_096725767.1">
    <property type="nucleotide sequence ID" value="NZ_MTZV01000006.1"/>
</dbReference>
<evidence type="ECO:0000256" key="1">
    <source>
        <dbReference type="ARBA" id="ARBA00023015"/>
    </source>
</evidence>
<dbReference type="PANTHER" id="PTHR43130:SF11">
    <property type="entry name" value="TRANSCRIPTIONAL REGULATORY PROTEIN"/>
    <property type="match status" value="1"/>
</dbReference>
<dbReference type="Gene3D" id="1.10.10.60">
    <property type="entry name" value="Homeodomain-like"/>
    <property type="match status" value="1"/>
</dbReference>
<dbReference type="SMART" id="SM00342">
    <property type="entry name" value="HTH_ARAC"/>
    <property type="match status" value="1"/>
</dbReference>
<proteinExistence type="predicted"/>
<dbReference type="SUPFAM" id="SSF52317">
    <property type="entry name" value="Class I glutamine amidotransferase-like"/>
    <property type="match status" value="1"/>
</dbReference>